<feature type="coiled-coil region" evidence="8">
    <location>
        <begin position="1495"/>
        <end position="1522"/>
    </location>
</feature>
<dbReference type="PANTHER" id="PTHR18879:SF20">
    <property type="entry name" value="CENTROSOMAL PROTEIN OF 290 KDA"/>
    <property type="match status" value="1"/>
</dbReference>
<organism evidence="10 11">
    <name type="scientific">Klebsormidium nitens</name>
    <name type="common">Green alga</name>
    <name type="synonym">Ulothrix nitens</name>
    <dbReference type="NCBI Taxonomy" id="105231"/>
    <lineage>
        <taxon>Eukaryota</taxon>
        <taxon>Viridiplantae</taxon>
        <taxon>Streptophyta</taxon>
        <taxon>Klebsormidiophyceae</taxon>
        <taxon>Klebsormidiales</taxon>
        <taxon>Klebsormidiaceae</taxon>
        <taxon>Klebsormidium</taxon>
    </lineage>
</organism>
<feature type="coiled-coil region" evidence="8">
    <location>
        <begin position="1676"/>
        <end position="1717"/>
    </location>
</feature>
<evidence type="ECO:0000256" key="9">
    <source>
        <dbReference type="SAM" id="MobiDB-lite"/>
    </source>
</evidence>
<keyword evidence="7" id="KW-0966">Cell projection</keyword>
<feature type="region of interest" description="Disordered" evidence="9">
    <location>
        <begin position="2009"/>
        <end position="2037"/>
    </location>
</feature>
<accession>A0A1Y1HPY5</accession>
<name>A0A1Y1HPY5_KLENI</name>
<feature type="region of interest" description="Disordered" evidence="9">
    <location>
        <begin position="899"/>
        <end position="919"/>
    </location>
</feature>
<feature type="region of interest" description="Disordered" evidence="9">
    <location>
        <begin position="828"/>
        <end position="849"/>
    </location>
</feature>
<feature type="coiled-coil region" evidence="8">
    <location>
        <begin position="85"/>
        <end position="610"/>
    </location>
</feature>
<feature type="region of interest" description="Disordered" evidence="9">
    <location>
        <begin position="2677"/>
        <end position="2710"/>
    </location>
</feature>
<feature type="coiled-coil region" evidence="8">
    <location>
        <begin position="1838"/>
        <end position="1879"/>
    </location>
</feature>
<feature type="region of interest" description="Disordered" evidence="9">
    <location>
        <begin position="2060"/>
        <end position="2245"/>
    </location>
</feature>
<keyword evidence="6" id="KW-0206">Cytoskeleton</keyword>
<dbReference type="OMA" id="MERTLKY"/>
<feature type="coiled-coil region" evidence="8">
    <location>
        <begin position="855"/>
        <end position="896"/>
    </location>
</feature>
<dbReference type="STRING" id="105231.A0A1Y1HPY5"/>
<feature type="coiled-coil region" evidence="8">
    <location>
        <begin position="2627"/>
        <end position="2676"/>
    </location>
</feature>
<evidence type="ECO:0000256" key="4">
    <source>
        <dbReference type="ARBA" id="ARBA00022794"/>
    </source>
</evidence>
<keyword evidence="11" id="KW-1185">Reference proteome</keyword>
<feature type="compositionally biased region" description="Basic and acidic residues" evidence="9">
    <location>
        <begin position="780"/>
        <end position="794"/>
    </location>
</feature>
<dbReference type="PANTHER" id="PTHR18879">
    <property type="entry name" value="CENTROSOMAL PROTEIN OF 290 KDA"/>
    <property type="match status" value="1"/>
</dbReference>
<feature type="compositionally biased region" description="Basic and acidic residues" evidence="9">
    <location>
        <begin position="2009"/>
        <end position="2018"/>
    </location>
</feature>
<feature type="coiled-coil region" evidence="8">
    <location>
        <begin position="979"/>
        <end position="1059"/>
    </location>
</feature>
<feature type="region of interest" description="Disordered" evidence="9">
    <location>
        <begin position="765"/>
        <end position="801"/>
    </location>
</feature>
<sequence length="2773" mass="306256">MAPLVVAAKEFRFAPKTLHLEWDPILDVDVRKLVEKAPNLEQLEVLESTSKSLLPALIQKDGGQDCLDRMVHLAKVLQLGLEYQGELGERNASRLELELDNLQQDLRRAQTGDSEALVGKLEGEIEDLNADLREAYKKMDAYEAELDDLRDELAQRATEGRGRAGAGGDSNVLRREMEEERAKSSRLERQVEFLEGALDHERQRNERIESETREEKRSAAILREKAKQLDDEVGELRTQLEAEQKRMEMREMDDRGQSSRLQQKNREIDRLQRENKVLERQFVEVQAKGEELAAEMLQLSEQVVRLDETQRERDATIADMEAVAADAEREKGELLAQVAELRGVAAEKMALLDEFEKRFAEQYREWEGRAAELAEEVKAREDEAAALREELERWHRDAAGGAVLTSQGGDGEGKAGALQQALRAAQEKEALLLEAYEQLERDQEKELAAALARQKAQLTKLESHNRAKEAALEADRQRYDQLDRALAEAQIEKEEALSRLADYEAGVYGLSEAMRDVKRLKKSVKAGEEELQACLTKLNHRNQQMEDLLEENRFLRQKAGVPAAAAVDLGDFRLQSQVEVEQLRALNAQLEKELAQLEDERRELKNELRYRAKYHGEAAAKMGLTAKQLVALEEYSNKLRFGKDKGGSRSGFGKTKSGGAGKGGFERSGFGATDGSGFGSETEESESDASGVGRARGAAAKAPGGIGFEMEVRTLRTKLSLADVQSAELRETVEHLKEENTTLMKENLLLKDRVISALSKAAGSAKKLAGDRSATTGADTARKEKSKQADDRHVASNQEGHAAVEEELAGILRLLRQEVTWQSGQLVSSPTKGAALPDGVNALPDGVNAPRSEYERTLRERLNRLMDDVSEKEVEAEEARARAQRAERERDAFRARLRERVEGQLSPPARGGARADVSGVSSEVSLKFDDVVGQVDDASRKLGDAGGRSTAASPGREKQIGDQKDEPRREEVAFASTQRDEIVRELQIKEDQLALLTADFEAQRAELERAKDARVALEKAAKKAAAESASERTRAEKELQDARAEVAEARGEAAEWERAAAALRGGDVRQQLVSNVKRLTVLQVRMARAACAAELAAAGEIEARERLKGVQLEMEEMEDTLRQYHWFLEKSKEEADARAAAAAKELAASVPRKDHVALAESLHETQRKLTENLTDKTQLALAETEAARTRDELERLKKNTEKVDEERAQLAEKCAQLEAFLRELKEGEGGDERVREEMAELRVARALAERRAEMAARERGAAEGVREGAERRLRELEGQVGALAKQLHEAHEESRALRAAAAARDARAAPVEPNLRPRVGELEAEVRKWRASADALSEKLAGRECGDQAAAAERDQLRAAVRELGQGSDSKAEAAKLHEKVARARAKEIALARQLARAETAAGRARSEVLLLRQQLDEKEARLCASESEARAAHAEQQRALRRLESALACQARAPLFPPKISDPQRSSIDGQKAAAWSAELLKLAADRKALSQAATCLKGELRALQDALAAAQGELARVKNVERVLSASAPEVYRQNVELGERELQLKLGVGRLERALAAEKERVGQLERAGAESEQRIAALEESALRERARLEDARNGAQRRAELAERELLALRKERDALDVRLRMERSVRKAAPSAAKVAIHGEDTALLHRQLQELAETAEAHRKASSEHLETATRLKYERDELERQLREARAAAAEKRAELRAVQQERDALLAKLHDRLTSAVTSAAAAGDAAEAREGRAAEQVANIAQATINRLQGLVSEKETAITALREALGEARRKMLEQQERDRTEIGRLNEALFVRNEKSIQDMRTALHDLGKRMPAAGGGGGRFAELTFEELKRFASEKEEQIEALQQGLREWEARYKDTEARLTHERDARAAECARLEQEIQVERARAPSKLMESLVAKLKAQLGAKESKLAHMRDAIKQLDARLVGALQANADAILAQSGGRASEQLGAAELRGRLRELGERMERMQEEVLRCRAVEQERTAECQALKEEIFKEKEAGRRLTNELHRTKPSGEAAGAQTSKPSEADAVAELKEKVRILAVQNKRLQGQLADARKSLSDGPGKHADAQQENSDGRKTYPDASGKHLDAREKGPDARPANTDAQPSRSDHRKGLRESGPLSTTRRPASAKAAISKESTGTDTGADPKGTGGIPGTARTKRASSDGWPEGGEGTRRGLGGFGATGRVGFGERDRGLGGLGVTEGTGHEDKENAGSSAPTKDQGGETQASTGALAAWEEHKRTVRRLDSLRAKVAQSKKDLDGAEAKLRGAQERIAQLEAERDKYRDKVRALEAARRDADGRGPRLGDAAKIRGLTEGLEEVERENERLRKTVFVEKEREITELRRRLERNDGGTGKIPESLTPGGAQRGGIGRGGSPRFEAPNESGAATLQHLEECKKALLEKDNANLELRFEKEKSLLQLARVQRRLKLLFDEEMAPPGNSPSGTPRGGATVRGKTTPRKEQEMEGVIEALKKVAEKLRAENEALRKASHSNVKYMEMVNKGREMGKRVRELEAELETARRNSDGELLKKTSKLEDSQATLRADLRKTKDENQSLKLALEEARAARARAERELAAAAAAARAPAVPEEEYAELARTCGEREEEIGRLRAELRERSTAEEELALQLAAAEDELDLLHGQRAVRNAVGLEQLAAELTKLRGHVASLEAEREESLLEAAERDTGGTDGANGMPERDPSGMGTEARRLAEENRRLRAELASYSPAFFQEVEELKADHHELIKLCDRYEALLHDHARKTGSVFTPGNVD</sequence>
<feature type="coiled-coil region" evidence="8">
    <location>
        <begin position="719"/>
        <end position="753"/>
    </location>
</feature>
<dbReference type="EMBL" id="DF237009">
    <property type="protein sequence ID" value="GAQ80694.1"/>
    <property type="molecule type" value="Genomic_DNA"/>
</dbReference>
<dbReference type="InterPro" id="IPR026201">
    <property type="entry name" value="Cep290"/>
</dbReference>
<feature type="coiled-coil region" evidence="8">
    <location>
        <begin position="1762"/>
        <end position="1789"/>
    </location>
</feature>
<feature type="compositionally biased region" description="Gly residues" evidence="9">
    <location>
        <begin position="2374"/>
        <end position="2383"/>
    </location>
</feature>
<dbReference type="GO" id="GO:0030030">
    <property type="term" value="P:cell projection organization"/>
    <property type="evidence" value="ECO:0007669"/>
    <property type="project" value="UniProtKB-KW"/>
</dbReference>
<dbReference type="OrthoDB" id="6351660at2759"/>
<reference evidence="10 11" key="1">
    <citation type="journal article" date="2014" name="Nat. Commun.">
        <title>Klebsormidium flaccidum genome reveals primary factors for plant terrestrial adaptation.</title>
        <authorList>
            <person name="Hori K."/>
            <person name="Maruyama F."/>
            <person name="Fujisawa T."/>
            <person name="Togashi T."/>
            <person name="Yamamoto N."/>
            <person name="Seo M."/>
            <person name="Sato S."/>
            <person name="Yamada T."/>
            <person name="Mori H."/>
            <person name="Tajima N."/>
            <person name="Moriyama T."/>
            <person name="Ikeuchi M."/>
            <person name="Watanabe M."/>
            <person name="Wada H."/>
            <person name="Kobayashi K."/>
            <person name="Saito M."/>
            <person name="Masuda T."/>
            <person name="Sasaki-Sekimoto Y."/>
            <person name="Mashiguchi K."/>
            <person name="Awai K."/>
            <person name="Shimojima M."/>
            <person name="Masuda S."/>
            <person name="Iwai M."/>
            <person name="Nobusawa T."/>
            <person name="Narise T."/>
            <person name="Kondo S."/>
            <person name="Saito H."/>
            <person name="Sato R."/>
            <person name="Murakawa M."/>
            <person name="Ihara Y."/>
            <person name="Oshima-Yamada Y."/>
            <person name="Ohtaka K."/>
            <person name="Satoh M."/>
            <person name="Sonobe K."/>
            <person name="Ishii M."/>
            <person name="Ohtani R."/>
            <person name="Kanamori-Sato M."/>
            <person name="Honoki R."/>
            <person name="Miyazaki D."/>
            <person name="Mochizuki H."/>
            <person name="Umetsu J."/>
            <person name="Higashi K."/>
            <person name="Shibata D."/>
            <person name="Kamiya Y."/>
            <person name="Sato N."/>
            <person name="Nakamura Y."/>
            <person name="Tabata S."/>
            <person name="Ida S."/>
            <person name="Kurokawa K."/>
            <person name="Ohta H."/>
        </authorList>
    </citation>
    <scope>NUCLEOTIDE SEQUENCE [LARGE SCALE GENOMIC DNA]</scope>
    <source>
        <strain evidence="10 11">NIES-2285</strain>
    </source>
</reference>
<feature type="compositionally biased region" description="Basic and acidic residues" evidence="9">
    <location>
        <begin position="2699"/>
        <end position="2710"/>
    </location>
</feature>
<evidence type="ECO:0000256" key="8">
    <source>
        <dbReference type="SAM" id="Coils"/>
    </source>
</evidence>
<evidence type="ECO:0000256" key="6">
    <source>
        <dbReference type="ARBA" id="ARBA00023212"/>
    </source>
</evidence>
<evidence type="ECO:0000313" key="10">
    <source>
        <dbReference type="EMBL" id="GAQ80694.1"/>
    </source>
</evidence>
<evidence type="ECO:0000256" key="2">
    <source>
        <dbReference type="ARBA" id="ARBA00004300"/>
    </source>
</evidence>
<keyword evidence="3" id="KW-0963">Cytoplasm</keyword>
<feature type="region of interest" description="Disordered" evidence="9">
    <location>
        <begin position="644"/>
        <end position="702"/>
    </location>
</feature>
<evidence type="ECO:0000256" key="3">
    <source>
        <dbReference type="ARBA" id="ARBA00022490"/>
    </source>
</evidence>
<comment type="subcellular location">
    <subcellularLocation>
        <location evidence="1">Cytoplasm</location>
        <location evidence="1">Cytoskeleton</location>
        <location evidence="1">Cilium basal body</location>
    </subcellularLocation>
    <subcellularLocation>
        <location evidence="2">Cytoplasm</location>
        <location evidence="2">Cytoskeleton</location>
        <location evidence="2">Microtubule organizing center</location>
        <location evidence="2">Centrosome</location>
    </subcellularLocation>
</comment>
<keyword evidence="5 8" id="KW-0175">Coiled coil</keyword>
<gene>
    <name evidence="10" type="ORF">KFL_000600110</name>
</gene>
<evidence type="ECO:0000256" key="1">
    <source>
        <dbReference type="ARBA" id="ARBA00004120"/>
    </source>
</evidence>
<evidence type="ECO:0000256" key="7">
    <source>
        <dbReference type="ARBA" id="ARBA00023273"/>
    </source>
</evidence>
<feature type="coiled-coil region" evidence="8">
    <location>
        <begin position="2254"/>
        <end position="2346"/>
    </location>
</feature>
<feature type="compositionally biased region" description="Polar residues" evidence="9">
    <location>
        <begin position="2221"/>
        <end position="2238"/>
    </location>
</feature>
<dbReference type="Proteomes" id="UP000054558">
    <property type="component" value="Unassembled WGS sequence"/>
</dbReference>
<feature type="coiled-coil region" evidence="8">
    <location>
        <begin position="1551"/>
        <end position="1624"/>
    </location>
</feature>
<feature type="compositionally biased region" description="Basic and acidic residues" evidence="9">
    <location>
        <begin position="2062"/>
        <end position="2104"/>
    </location>
</feature>
<feature type="coiled-coil region" evidence="8">
    <location>
        <begin position="1960"/>
        <end position="1987"/>
    </location>
</feature>
<proteinExistence type="predicted"/>
<feature type="coiled-coil region" evidence="8">
    <location>
        <begin position="1179"/>
        <end position="1293"/>
    </location>
</feature>
<evidence type="ECO:0000313" key="11">
    <source>
        <dbReference type="Proteomes" id="UP000054558"/>
    </source>
</evidence>
<feature type="compositionally biased region" description="Gly residues" evidence="9">
    <location>
        <begin position="2176"/>
        <end position="2196"/>
    </location>
</feature>
<feature type="compositionally biased region" description="Basic and acidic residues" evidence="9">
    <location>
        <begin position="955"/>
        <end position="971"/>
    </location>
</feature>
<feature type="compositionally biased region" description="Low complexity" evidence="9">
    <location>
        <begin position="689"/>
        <end position="702"/>
    </location>
</feature>
<feature type="compositionally biased region" description="Basic and acidic residues" evidence="9">
    <location>
        <begin position="2677"/>
        <end position="2690"/>
    </location>
</feature>
<feature type="region of interest" description="Disordered" evidence="9">
    <location>
        <begin position="2442"/>
        <end position="2471"/>
    </location>
</feature>
<keyword evidence="4" id="KW-0970">Cilium biogenesis/degradation</keyword>
<protein>
    <submittedName>
        <fullName evidence="10">Uncharacterized protein</fullName>
    </submittedName>
</protein>
<feature type="region of interest" description="Disordered" evidence="9">
    <location>
        <begin position="939"/>
        <end position="971"/>
    </location>
</feature>
<feature type="region of interest" description="Disordered" evidence="9">
    <location>
        <begin position="2357"/>
        <end position="2390"/>
    </location>
</feature>
<evidence type="ECO:0000256" key="5">
    <source>
        <dbReference type="ARBA" id="ARBA00023054"/>
    </source>
</evidence>